<feature type="domain" description="Dystroglycan-type cadherin-like" evidence="4">
    <location>
        <begin position="22"/>
        <end position="128"/>
    </location>
</feature>
<reference evidence="6 7" key="1">
    <citation type="submission" date="2015-10" db="EMBL/GenBank/DDBJ databases">
        <title>Draft genomes sequences of Candida glabrata isolates 1A, 1B, 2A, 2B, 3A and 3B.</title>
        <authorList>
            <person name="Haavelsrud O.E."/>
            <person name="Gaustad P."/>
        </authorList>
    </citation>
    <scope>NUCLEOTIDE SEQUENCE [LARGE SCALE GENOMIC DNA]</scope>
    <source>
        <strain evidence="6">910700640</strain>
    </source>
</reference>
<dbReference type="EMBL" id="LLZZ01000153">
    <property type="protein sequence ID" value="KTA98393.1"/>
    <property type="molecule type" value="Genomic_DNA"/>
</dbReference>
<feature type="compositionally biased region" description="Basic and acidic residues" evidence="1">
    <location>
        <begin position="530"/>
        <end position="539"/>
    </location>
</feature>
<dbReference type="GO" id="GO:0000144">
    <property type="term" value="C:cellular bud neck septin ring"/>
    <property type="evidence" value="ECO:0007669"/>
    <property type="project" value="EnsemblFungi"/>
</dbReference>
<gene>
    <name evidence="6" type="ORF">AO440_005175</name>
    <name evidence="5" type="ORF">AO440_005360</name>
</gene>
<proteinExistence type="predicted"/>
<sequence length="833" mass="92024">MQTIQLIYLICALLGTALCAPYEAYPIPKQIPPVARTNQQFVFQISNDTYKSNVNDLVQISYQTYDLPKWLTFNTDSRTIQGLPPSDLFNGDNQVQYFKFILEGTDESDNSKLNNTYQLVVTNKPAITLSPNFNLLALLKNSGYTNGKNGLILTPNQIFNVTFDRSNFDSSDEIVAYYGRTDQYNAPLPNWVFFDPANLKFSGSAPVVNSQIAPQTAYDLTLIATDIDGYAGIEVPFELVIGAHTLTTSIQNTLVINVTETGNISYKVPLNYVYYDDAPITTNNLGSLNLVNNPAWIRLNNDTIEGTVPQDMIKSANGPIGNFSVVIYDINGDVIYLNFEVEATTKLFATSSLPNLNATRGEWFYYNFLPSQFTDFDNTNVSVKYEGDTDHDWLNFVSSNLTLMGRVPQNFQRLTIDLVAQKNSLSQQLPFTIIGMDKLTTNHTNITTSANATNSSTLYSSTRTSATHSKTSDVEVTSTSTESSSAVAPLSKASKKHSTKTAAIACGVAIPVVVIILVVLAFLFYRSKKKTEPKDEEKTPNISPPNPYNPANNPNKAATSLENPFEDDSDADSAKRRLDMLNALKLDDASTTDSDTSTMDEKRSNKSDIFYDTNNTNSRDLLLEHKDTNSTFFEPNIRSSSVYVDSIPAHKKSWRYTLASARSSHQPGNIRDSYSSLNTVSTAELMNTTISDEADIPKDPRKSTLGLRDSVFLDMGSKKKGNLTSSQGNSFSSQMLSESSGHSSQNIPHDTSMRTFERPILEEEASDKHTPGTVSSSSTDDFVPVKNGTSYEWVSKNSPNRKPSVKRFVDISNSSNINVSQAGNFEGHSPEHI</sequence>
<dbReference type="InterPro" id="IPR013783">
    <property type="entry name" value="Ig-like_fold"/>
</dbReference>
<keyword evidence="2" id="KW-0472">Membrane</keyword>
<dbReference type="AlphaFoldDB" id="A0A0W0D4S2"/>
<feature type="compositionally biased region" description="Basic and acidic residues" evidence="1">
    <location>
        <begin position="751"/>
        <end position="770"/>
    </location>
</feature>
<feature type="region of interest" description="Disordered" evidence="1">
    <location>
        <begin position="718"/>
        <end position="807"/>
    </location>
</feature>
<name>A0A0W0D4S2_CANGB</name>
<dbReference type="Pfam" id="PF05345">
    <property type="entry name" value="He_PIG"/>
    <property type="match status" value="1"/>
</dbReference>
<dbReference type="VEuPathDB" id="FungiDB:B1J91_L08294g"/>
<dbReference type="VEuPathDB" id="FungiDB:GVI51_L08239"/>
<accession>A0A0W0D4S2</accession>
<evidence type="ECO:0000256" key="3">
    <source>
        <dbReference type="SAM" id="SignalP"/>
    </source>
</evidence>
<feature type="compositionally biased region" description="Polar residues" evidence="1">
    <location>
        <begin position="722"/>
        <end position="749"/>
    </location>
</feature>
<dbReference type="GO" id="GO:0005886">
    <property type="term" value="C:plasma membrane"/>
    <property type="evidence" value="ECO:0007669"/>
    <property type="project" value="EnsemblFungi"/>
</dbReference>
<evidence type="ECO:0000313" key="6">
    <source>
        <dbReference type="EMBL" id="KTA98393.1"/>
    </source>
</evidence>
<keyword evidence="3" id="KW-0732">Signal</keyword>
<dbReference type="VEuPathDB" id="FungiDB:GWK60_L06853"/>
<feature type="region of interest" description="Disordered" evidence="1">
    <location>
        <begin position="530"/>
        <end position="571"/>
    </location>
</feature>
<dbReference type="SMART" id="SM00736">
    <property type="entry name" value="CADG"/>
    <property type="match status" value="3"/>
</dbReference>
<feature type="transmembrane region" description="Helical" evidence="2">
    <location>
        <begin position="502"/>
        <end position="525"/>
    </location>
</feature>
<dbReference type="VEuPathDB" id="FungiDB:CAGL0L08294g"/>
<feature type="domain" description="Dystroglycan-type cadherin-like" evidence="4">
    <location>
        <begin position="348"/>
        <end position="442"/>
    </location>
</feature>
<comment type="caution">
    <text evidence="6">The sequence shown here is derived from an EMBL/GenBank/DDBJ whole genome shotgun (WGS) entry which is preliminary data.</text>
</comment>
<feature type="domain" description="Dystroglycan-type cadherin-like" evidence="4">
    <location>
        <begin position="143"/>
        <end position="248"/>
    </location>
</feature>
<evidence type="ECO:0000259" key="4">
    <source>
        <dbReference type="SMART" id="SM00736"/>
    </source>
</evidence>
<evidence type="ECO:0000313" key="7">
    <source>
        <dbReference type="Proteomes" id="UP000054886"/>
    </source>
</evidence>
<protein>
    <submittedName>
        <fullName evidence="6">Axial budding pattern protein 2</fullName>
    </submittedName>
</protein>
<dbReference type="GO" id="GO:0000131">
    <property type="term" value="C:incipient cellular bud site"/>
    <property type="evidence" value="ECO:0007669"/>
    <property type="project" value="EnsemblFungi"/>
</dbReference>
<organism evidence="6 7">
    <name type="scientific">Candida glabrata</name>
    <name type="common">Yeast</name>
    <name type="synonym">Torulopsis glabrata</name>
    <dbReference type="NCBI Taxonomy" id="5478"/>
    <lineage>
        <taxon>Eukaryota</taxon>
        <taxon>Fungi</taxon>
        <taxon>Dikarya</taxon>
        <taxon>Ascomycota</taxon>
        <taxon>Saccharomycotina</taxon>
        <taxon>Saccharomycetes</taxon>
        <taxon>Saccharomycetales</taxon>
        <taxon>Saccharomycetaceae</taxon>
        <taxon>Nakaseomyces</taxon>
    </lineage>
</organism>
<dbReference type="SUPFAM" id="SSF49313">
    <property type="entry name" value="Cadherin-like"/>
    <property type="match status" value="3"/>
</dbReference>
<feature type="signal peptide" evidence="3">
    <location>
        <begin position="1"/>
        <end position="19"/>
    </location>
</feature>
<dbReference type="InterPro" id="IPR015919">
    <property type="entry name" value="Cadherin-like_sf"/>
</dbReference>
<evidence type="ECO:0000256" key="2">
    <source>
        <dbReference type="SAM" id="Phobius"/>
    </source>
</evidence>
<dbReference type="GO" id="GO:0005509">
    <property type="term" value="F:calcium ion binding"/>
    <property type="evidence" value="ECO:0007669"/>
    <property type="project" value="InterPro"/>
</dbReference>
<dbReference type="EMBL" id="LLZZ01000167">
    <property type="protein sequence ID" value="KTA96807.1"/>
    <property type="molecule type" value="Genomic_DNA"/>
</dbReference>
<feature type="region of interest" description="Disordered" evidence="1">
    <location>
        <begin position="460"/>
        <end position="493"/>
    </location>
</feature>
<dbReference type="Gene3D" id="2.60.40.10">
    <property type="entry name" value="Immunoglobulins"/>
    <property type="match status" value="3"/>
</dbReference>
<feature type="compositionally biased region" description="Polar residues" evidence="1">
    <location>
        <begin position="787"/>
        <end position="801"/>
    </location>
</feature>
<keyword evidence="2" id="KW-1133">Transmembrane helix</keyword>
<feature type="compositionally biased region" description="Low complexity" evidence="1">
    <location>
        <begin position="474"/>
        <end position="485"/>
    </location>
</feature>
<feature type="chain" id="PRO_5007992531" evidence="3">
    <location>
        <begin position="20"/>
        <end position="833"/>
    </location>
</feature>
<keyword evidence="2" id="KW-0812">Transmembrane</keyword>
<evidence type="ECO:0000313" key="5">
    <source>
        <dbReference type="EMBL" id="KTA96807.1"/>
    </source>
</evidence>
<dbReference type="VEuPathDB" id="FungiDB:GW608_L06875"/>
<evidence type="ECO:0000256" key="1">
    <source>
        <dbReference type="SAM" id="MobiDB-lite"/>
    </source>
</evidence>
<dbReference type="Proteomes" id="UP000054886">
    <property type="component" value="Unassembled WGS sequence"/>
</dbReference>
<dbReference type="InterPro" id="IPR006644">
    <property type="entry name" value="Cadg"/>
</dbReference>
<dbReference type="GO" id="GO:0007120">
    <property type="term" value="P:axial cellular bud site selection"/>
    <property type="evidence" value="ECO:0007669"/>
    <property type="project" value="EnsemblFungi"/>
</dbReference>